<sequence length="425" mass="46494" precursor="true">MKKKLVASLAAAMVLSVAGTSFAATNPFTDVPAKHWSYDAVTKLANAGIVDGYGDGTFRGDKTISRYEMAQIVAKAMAHSDQATAEQKASIDKLSVEFAEELEGLNVRVTKLEKNSSTIKVSGEARLRYQNFDRIDPATDGGENFLKLRTRVNLDGQINDEWSYYGRLEANTDLRGDSNGSDDTVRMDNAYVKGQLFGTTATIGRFDNFIGNGLFIDDTLNGVNIGFGNVLKANAFYGKNRNSDIFGTNTVTDDAHLEVTGLALDYAASKATNIHGGYYQYKNTDTNVAVYDSEDTAKIWEAGFKTQFAPNWSLNGTYGQSDANTEDSAYNAEIVYKGADKKKVGSYGVWVNYRNIEANASPSTTTDGAYAFNSQSYGGKGYEVGFNYTPALNTLLRVKYADLKSTTDSDLDKTKFVQAQVEFFF</sequence>
<dbReference type="RefSeq" id="WP_007939039.1">
    <property type="nucleotide sequence ID" value="NZ_AKVJ01000076.1"/>
</dbReference>
<dbReference type="InterPro" id="IPR001119">
    <property type="entry name" value="SLH_dom"/>
</dbReference>
<reference evidence="3 4" key="1">
    <citation type="journal article" date="2012" name="J. Bacteriol.">
        <title>Draft Genome Sequences for Two Metal-Reducing Pelosinus fermentans Strains Isolated from a Cr(VI)-Contaminated Site and for Type Strain R7.</title>
        <authorList>
            <person name="Brown S.D."/>
            <person name="Podar M."/>
            <person name="Klingeman D.M."/>
            <person name="Johnson C.M."/>
            <person name="Yang Z.K."/>
            <person name="Utturkar S.M."/>
            <person name="Land M.L."/>
            <person name="Mosher J.J."/>
            <person name="Hurt R.A.Jr."/>
            <person name="Phelps T.J."/>
            <person name="Palumbo A.V."/>
            <person name="Arkin A.P."/>
            <person name="Hazen T.C."/>
            <person name="Elias D.A."/>
        </authorList>
    </citation>
    <scope>NUCLEOTIDE SEQUENCE [LARGE SCALE GENOMIC DNA]</scope>
    <source>
        <strain evidence="3 4">B4</strain>
    </source>
</reference>
<gene>
    <name evidence="3" type="ORF">FB4_1693</name>
</gene>
<keyword evidence="4" id="KW-1185">Reference proteome</keyword>
<dbReference type="AlphaFoldDB" id="I9L6K6"/>
<dbReference type="Proteomes" id="UP000004324">
    <property type="component" value="Unassembled WGS sequence"/>
</dbReference>
<organism evidence="3 4">
    <name type="scientific">Pelosinus fermentans B4</name>
    <dbReference type="NCBI Taxonomy" id="1149862"/>
    <lineage>
        <taxon>Bacteria</taxon>
        <taxon>Bacillati</taxon>
        <taxon>Bacillota</taxon>
        <taxon>Negativicutes</taxon>
        <taxon>Selenomonadales</taxon>
        <taxon>Sporomusaceae</taxon>
        <taxon>Pelosinus</taxon>
    </lineage>
</organism>
<dbReference type="InterPro" id="IPR051465">
    <property type="entry name" value="Cell_Envelope_Struct_Comp"/>
</dbReference>
<accession>I9L6K6</accession>
<protein>
    <submittedName>
        <fullName evidence="3">S-layer domain-containing protein</fullName>
    </submittedName>
</protein>
<dbReference type="PATRIC" id="fig|1149862.3.peg.4733"/>
<feature type="chain" id="PRO_5003722471" evidence="1">
    <location>
        <begin position="24"/>
        <end position="425"/>
    </location>
</feature>
<name>I9L6K6_9FIRM</name>
<dbReference type="PANTHER" id="PTHR43308">
    <property type="entry name" value="OUTER MEMBRANE PROTEIN ALPHA-RELATED"/>
    <property type="match status" value="1"/>
</dbReference>
<dbReference type="OrthoDB" id="5845122at2"/>
<comment type="caution">
    <text evidence="3">The sequence shown here is derived from an EMBL/GenBank/DDBJ whole genome shotgun (WGS) entry which is preliminary data.</text>
</comment>
<feature type="signal peptide" evidence="1">
    <location>
        <begin position="1"/>
        <end position="23"/>
    </location>
</feature>
<dbReference type="EMBL" id="AKVJ01000076">
    <property type="protein sequence ID" value="EIW16004.1"/>
    <property type="molecule type" value="Genomic_DNA"/>
</dbReference>
<dbReference type="PANTHER" id="PTHR43308:SF1">
    <property type="entry name" value="OUTER MEMBRANE PROTEIN ALPHA"/>
    <property type="match status" value="1"/>
</dbReference>
<evidence type="ECO:0000256" key="1">
    <source>
        <dbReference type="SAM" id="SignalP"/>
    </source>
</evidence>
<proteinExistence type="predicted"/>
<evidence type="ECO:0000313" key="3">
    <source>
        <dbReference type="EMBL" id="EIW16004.1"/>
    </source>
</evidence>
<dbReference type="PROSITE" id="PS51272">
    <property type="entry name" value="SLH"/>
    <property type="match status" value="1"/>
</dbReference>
<dbReference type="InterPro" id="IPR023614">
    <property type="entry name" value="Porin_dom_sf"/>
</dbReference>
<dbReference type="Gene3D" id="2.40.160.10">
    <property type="entry name" value="Porin"/>
    <property type="match status" value="1"/>
</dbReference>
<evidence type="ECO:0000259" key="2">
    <source>
        <dbReference type="PROSITE" id="PS51272"/>
    </source>
</evidence>
<evidence type="ECO:0000313" key="4">
    <source>
        <dbReference type="Proteomes" id="UP000004324"/>
    </source>
</evidence>
<dbReference type="Pfam" id="PF00395">
    <property type="entry name" value="SLH"/>
    <property type="match status" value="1"/>
</dbReference>
<keyword evidence="1" id="KW-0732">Signal</keyword>
<dbReference type="SUPFAM" id="SSF56935">
    <property type="entry name" value="Porins"/>
    <property type="match status" value="1"/>
</dbReference>
<feature type="domain" description="SLH" evidence="2">
    <location>
        <begin position="24"/>
        <end position="87"/>
    </location>
</feature>